<organism evidence="4 5">
    <name type="scientific">Trichoplusia ni</name>
    <name type="common">Cabbage looper</name>
    <dbReference type="NCBI Taxonomy" id="7111"/>
    <lineage>
        <taxon>Eukaryota</taxon>
        <taxon>Metazoa</taxon>
        <taxon>Ecdysozoa</taxon>
        <taxon>Arthropoda</taxon>
        <taxon>Hexapoda</taxon>
        <taxon>Insecta</taxon>
        <taxon>Pterygota</taxon>
        <taxon>Neoptera</taxon>
        <taxon>Endopterygota</taxon>
        <taxon>Lepidoptera</taxon>
        <taxon>Glossata</taxon>
        <taxon>Ditrysia</taxon>
        <taxon>Noctuoidea</taxon>
        <taxon>Noctuidae</taxon>
        <taxon>Plusiinae</taxon>
        <taxon>Trichoplusia</taxon>
    </lineage>
</organism>
<dbReference type="AlphaFoldDB" id="A0A7E5W964"/>
<keyword evidence="4" id="KW-1185">Reference proteome</keyword>
<gene>
    <name evidence="5" type="primary">LOC113500226</name>
</gene>
<reference evidence="5" key="1">
    <citation type="submission" date="2025-08" db="UniProtKB">
        <authorList>
            <consortium name="RefSeq"/>
        </authorList>
    </citation>
    <scope>IDENTIFICATION</scope>
</reference>
<accession>A0A7E5W964</accession>
<evidence type="ECO:0000256" key="1">
    <source>
        <dbReference type="SAM" id="Coils"/>
    </source>
</evidence>
<feature type="region of interest" description="Disordered" evidence="2">
    <location>
        <begin position="1"/>
        <end position="26"/>
    </location>
</feature>
<dbReference type="GeneID" id="113500226"/>
<name>A0A7E5W964_TRINI</name>
<proteinExistence type="predicted"/>
<feature type="domain" description="FP protein C-terminal" evidence="3">
    <location>
        <begin position="265"/>
        <end position="313"/>
    </location>
</feature>
<keyword evidence="1" id="KW-0175">Coiled coil</keyword>
<dbReference type="RefSeq" id="XP_026736736.1">
    <property type="nucleotide sequence ID" value="XM_026880935.1"/>
</dbReference>
<dbReference type="Pfam" id="PF25298">
    <property type="entry name" value="Baculo_FP_2nd"/>
    <property type="match status" value="1"/>
</dbReference>
<feature type="coiled-coil region" evidence="1">
    <location>
        <begin position="85"/>
        <end position="140"/>
    </location>
</feature>
<evidence type="ECO:0000256" key="2">
    <source>
        <dbReference type="SAM" id="MobiDB-lite"/>
    </source>
</evidence>
<dbReference type="OrthoDB" id="7454255at2759"/>
<dbReference type="InterPro" id="IPR057251">
    <property type="entry name" value="FP_C"/>
</dbReference>
<evidence type="ECO:0000259" key="3">
    <source>
        <dbReference type="Pfam" id="PF25298"/>
    </source>
</evidence>
<feature type="compositionally biased region" description="Low complexity" evidence="2">
    <location>
        <begin position="1"/>
        <end position="23"/>
    </location>
</feature>
<sequence length="316" mass="36721">MSTSRSPSRTPTPSSAPLTAPSLNMLQHSLSEPNINAEKSEKCVEYDHQNVTQRSKRKCLESGTAQESEISIFMSEMKTMFTEFKEQQNKKIEKIYESIEEIKTQNTNIQSTVTFLSQDYDALKTQISQLEMQLESERKNNSIVIKSLEDKIEKLERGTRSACVEFKNIPANTQESKEKLMDIVIKTGSVINVPIQRHEIKDVYRIGSTEKNNRPVIIEFTTNILKEQFIRMYRKFNKDTKNRLSTEHLKISGPPNPLFLSEYLTPKMRRLFFLARDFASSNEYQYCWVTNGKIYLREKQGSPHILIKDELDFPKK</sequence>
<dbReference type="InParanoid" id="A0A7E5W964"/>
<evidence type="ECO:0000313" key="4">
    <source>
        <dbReference type="Proteomes" id="UP000322000"/>
    </source>
</evidence>
<dbReference type="Proteomes" id="UP000322000">
    <property type="component" value="Chromosome 13"/>
</dbReference>
<evidence type="ECO:0000313" key="5">
    <source>
        <dbReference type="RefSeq" id="XP_026736736.1"/>
    </source>
</evidence>
<protein>
    <submittedName>
        <fullName evidence="5">Uncharacterized protein LOC113500226</fullName>
    </submittedName>
</protein>
<dbReference type="KEGG" id="tnl:113500226"/>